<proteinExistence type="predicted"/>
<dbReference type="SUPFAM" id="SSF48498">
    <property type="entry name" value="Tetracyclin repressor-like, C-terminal domain"/>
    <property type="match status" value="1"/>
</dbReference>
<dbReference type="Gene3D" id="1.10.357.10">
    <property type="entry name" value="Tetracycline Repressor, domain 2"/>
    <property type="match status" value="1"/>
</dbReference>
<keyword evidence="2 4" id="KW-0238">DNA-binding</keyword>
<sequence length="346" mass="38319">MTQASGTTRPGGRTARTRDAVHAAVRELLDESESGVITLPEVAARSGVHQATIYRRWRTVEALLLDVAMTEASRWSPVPVTGDLKADLLDYGRRLVEAVHRPGGLGVARALIAAAADPAVGLAGVREFGQPRTDRFQLLLDRAGATELTPLDIVELIHFPVYVAAMMSNGRRPPESPEAPGHIERLVDNVLAVLAQRRRRPTLVIVCGLPGSGKTTTATEIAGWRQGVRLGPDDWMTALDVNLWDSAVRERVEALQWSVAQDVLRAGGTVVIEWGTWARSERDTLRTRARELGASVRLVYLDVPDDELWRRIQARRREDPPIQRSDIDTWRGQFEAPDEQELSLYD</sequence>
<dbReference type="InterPro" id="IPR001647">
    <property type="entry name" value="HTH_TetR"/>
</dbReference>
<dbReference type="SUPFAM" id="SSF46689">
    <property type="entry name" value="Homeodomain-like"/>
    <property type="match status" value="1"/>
</dbReference>
<feature type="domain" description="HTH tetR-type" evidence="5">
    <location>
        <begin position="15"/>
        <end position="75"/>
    </location>
</feature>
<dbReference type="RefSeq" id="WP_317796083.1">
    <property type="nucleotide sequence ID" value="NZ_AP028461.1"/>
</dbReference>
<dbReference type="PANTHER" id="PTHR37807:SF3">
    <property type="entry name" value="OS07G0160300 PROTEIN"/>
    <property type="match status" value="1"/>
</dbReference>
<dbReference type="InterPro" id="IPR027417">
    <property type="entry name" value="P-loop_NTPase"/>
</dbReference>
<protein>
    <submittedName>
        <fullName evidence="6">AAA family ATPase</fullName>
    </submittedName>
</protein>
<organism evidence="6 7">
    <name type="scientific">Actinoplanes sichuanensis</name>
    <dbReference type="NCBI Taxonomy" id="512349"/>
    <lineage>
        <taxon>Bacteria</taxon>
        <taxon>Bacillati</taxon>
        <taxon>Actinomycetota</taxon>
        <taxon>Actinomycetes</taxon>
        <taxon>Micromonosporales</taxon>
        <taxon>Micromonosporaceae</taxon>
        <taxon>Actinoplanes</taxon>
    </lineage>
</organism>
<reference evidence="7" key="1">
    <citation type="journal article" date="2019" name="Int. J. Syst. Evol. Microbiol.">
        <title>The Global Catalogue of Microorganisms (GCM) 10K type strain sequencing project: providing services to taxonomists for standard genome sequencing and annotation.</title>
        <authorList>
            <consortium name="The Broad Institute Genomics Platform"/>
            <consortium name="The Broad Institute Genome Sequencing Center for Infectious Disease"/>
            <person name="Wu L."/>
            <person name="Ma J."/>
        </authorList>
    </citation>
    <scope>NUCLEOTIDE SEQUENCE [LARGE SCALE GENOMIC DNA]</scope>
    <source>
        <strain evidence="7">CCM 7526</strain>
    </source>
</reference>
<feature type="DNA-binding region" description="H-T-H motif" evidence="4">
    <location>
        <begin position="38"/>
        <end position="57"/>
    </location>
</feature>
<dbReference type="PANTHER" id="PTHR37807">
    <property type="entry name" value="OS07G0160300 PROTEIN"/>
    <property type="match status" value="1"/>
</dbReference>
<dbReference type="EMBL" id="JBHTMK010000020">
    <property type="protein sequence ID" value="MFD1367042.1"/>
    <property type="molecule type" value="Genomic_DNA"/>
</dbReference>
<keyword evidence="3" id="KW-0804">Transcription</keyword>
<evidence type="ECO:0000256" key="1">
    <source>
        <dbReference type="ARBA" id="ARBA00023015"/>
    </source>
</evidence>
<dbReference type="Gene3D" id="3.40.50.300">
    <property type="entry name" value="P-loop containing nucleotide triphosphate hydrolases"/>
    <property type="match status" value="1"/>
</dbReference>
<dbReference type="PROSITE" id="PS50977">
    <property type="entry name" value="HTH_TETR_2"/>
    <property type="match status" value="1"/>
</dbReference>
<evidence type="ECO:0000313" key="7">
    <source>
        <dbReference type="Proteomes" id="UP001597183"/>
    </source>
</evidence>
<accession>A0ABW4A8Q7</accession>
<evidence type="ECO:0000256" key="2">
    <source>
        <dbReference type="ARBA" id="ARBA00023125"/>
    </source>
</evidence>
<dbReference type="Gene3D" id="1.10.10.60">
    <property type="entry name" value="Homeodomain-like"/>
    <property type="match status" value="1"/>
</dbReference>
<keyword evidence="7" id="KW-1185">Reference proteome</keyword>
<dbReference type="SUPFAM" id="SSF52540">
    <property type="entry name" value="P-loop containing nucleoside triphosphate hydrolases"/>
    <property type="match status" value="1"/>
</dbReference>
<dbReference type="Pfam" id="PF13671">
    <property type="entry name" value="AAA_33"/>
    <property type="match status" value="1"/>
</dbReference>
<evidence type="ECO:0000256" key="4">
    <source>
        <dbReference type="PROSITE-ProRule" id="PRU00335"/>
    </source>
</evidence>
<evidence type="ECO:0000259" key="5">
    <source>
        <dbReference type="PROSITE" id="PS50977"/>
    </source>
</evidence>
<dbReference type="InterPro" id="IPR009057">
    <property type="entry name" value="Homeodomain-like_sf"/>
</dbReference>
<evidence type="ECO:0000256" key="3">
    <source>
        <dbReference type="ARBA" id="ARBA00023163"/>
    </source>
</evidence>
<dbReference type="InterPro" id="IPR011075">
    <property type="entry name" value="TetR_C"/>
</dbReference>
<evidence type="ECO:0000313" key="6">
    <source>
        <dbReference type="EMBL" id="MFD1367042.1"/>
    </source>
</evidence>
<name>A0ABW4A8Q7_9ACTN</name>
<keyword evidence="1" id="KW-0805">Transcription regulation</keyword>
<dbReference type="Proteomes" id="UP001597183">
    <property type="component" value="Unassembled WGS sequence"/>
</dbReference>
<comment type="caution">
    <text evidence="6">The sequence shown here is derived from an EMBL/GenBank/DDBJ whole genome shotgun (WGS) entry which is preliminary data.</text>
</comment>
<dbReference type="Pfam" id="PF16859">
    <property type="entry name" value="TetR_C_11"/>
    <property type="match status" value="1"/>
</dbReference>
<gene>
    <name evidence="6" type="ORF">ACFQ5G_16950</name>
</gene>
<dbReference type="InterPro" id="IPR036271">
    <property type="entry name" value="Tet_transcr_reg_TetR-rel_C_sf"/>
</dbReference>